<organism evidence="17 18">
    <name type="scientific">Rotaria magnacalcarata</name>
    <dbReference type="NCBI Taxonomy" id="392030"/>
    <lineage>
        <taxon>Eukaryota</taxon>
        <taxon>Metazoa</taxon>
        <taxon>Spiralia</taxon>
        <taxon>Gnathifera</taxon>
        <taxon>Rotifera</taxon>
        <taxon>Eurotatoria</taxon>
        <taxon>Bdelloidea</taxon>
        <taxon>Philodinida</taxon>
        <taxon>Philodinidae</taxon>
        <taxon>Rotaria</taxon>
    </lineage>
</organism>
<keyword evidence="11" id="KW-0472">Membrane</keyword>
<evidence type="ECO:0000256" key="1">
    <source>
        <dbReference type="ARBA" id="ARBA00004323"/>
    </source>
</evidence>
<dbReference type="Gene3D" id="2.60.120.260">
    <property type="entry name" value="Galactose-binding domain-like"/>
    <property type="match status" value="2"/>
</dbReference>
<keyword evidence="8" id="KW-0735">Signal-anchor</keyword>
<evidence type="ECO:0000256" key="13">
    <source>
        <dbReference type="RuleBase" id="RU000675"/>
    </source>
</evidence>
<evidence type="ECO:0000256" key="14">
    <source>
        <dbReference type="RuleBase" id="RU003679"/>
    </source>
</evidence>
<dbReference type="Pfam" id="PF21467">
    <property type="entry name" value="BetaGal_gal-bd"/>
    <property type="match status" value="1"/>
</dbReference>
<comment type="caution">
    <text evidence="17">The sequence shown here is derived from an EMBL/GenBank/DDBJ whole genome shotgun (WGS) entry which is preliminary data.</text>
</comment>
<dbReference type="Pfam" id="PF01301">
    <property type="entry name" value="Glyco_hydro_35"/>
    <property type="match status" value="1"/>
</dbReference>
<dbReference type="Gene3D" id="3.20.20.80">
    <property type="entry name" value="Glycosidases"/>
    <property type="match status" value="1"/>
</dbReference>
<dbReference type="GO" id="GO:0005975">
    <property type="term" value="P:carbohydrate metabolic process"/>
    <property type="evidence" value="ECO:0007669"/>
    <property type="project" value="InterPro"/>
</dbReference>
<dbReference type="Pfam" id="PF01762">
    <property type="entry name" value="Galactosyl_T"/>
    <property type="match status" value="1"/>
</dbReference>
<accession>A0A815PDS8</accession>
<feature type="domain" description="Glycoside hydrolase 35 catalytic" evidence="15">
    <location>
        <begin position="118"/>
        <end position="347"/>
    </location>
</feature>
<evidence type="ECO:0000256" key="9">
    <source>
        <dbReference type="ARBA" id="ARBA00022989"/>
    </source>
</evidence>
<dbReference type="GO" id="GO:0004565">
    <property type="term" value="F:beta-galactosidase activity"/>
    <property type="evidence" value="ECO:0007669"/>
    <property type="project" value="UniProtKB-EC"/>
</dbReference>
<name>A0A815PDS8_9BILA</name>
<keyword evidence="7 13" id="KW-0378">Hydrolase</keyword>
<proteinExistence type="inferred from homology"/>
<keyword evidence="6" id="KW-0812">Transmembrane</keyword>
<keyword evidence="5" id="KW-0808">Transferase</keyword>
<dbReference type="Proteomes" id="UP000663855">
    <property type="component" value="Unassembled WGS sequence"/>
</dbReference>
<evidence type="ECO:0000256" key="2">
    <source>
        <dbReference type="ARBA" id="ARBA00008661"/>
    </source>
</evidence>
<evidence type="ECO:0000256" key="6">
    <source>
        <dbReference type="ARBA" id="ARBA00022692"/>
    </source>
</evidence>
<dbReference type="InterPro" id="IPR008979">
    <property type="entry name" value="Galactose-bd-like_sf"/>
</dbReference>
<keyword evidence="4" id="KW-0328">Glycosyltransferase</keyword>
<evidence type="ECO:0000313" key="17">
    <source>
        <dbReference type="EMBL" id="CAF1448166.1"/>
    </source>
</evidence>
<sequence>MQAVKFENDLYQDIVQEDFLDSYRNLTHKAVMALKWISTYCSQASYILKTDDDMIVNTFMLLKHLKFRDSYQMKQNNSIFCRVYESMDVFRDKNIKWYLSEKEYPPKKFPPFCSGSDAADAGLFVNLRIGPYVCAEWNYGGLPAWLNQIPNMSFRSSNEAWKTAMKTFTMQIVEYVNPYLAKNGGPIILAQIENEYNGNDQAYVDWCGSLVTNELSTTDIPWIMCNGHAANSTIETCNSCNCLDDGWIDRHRRDSPDKPMLFTENEGWFQPWGEAVAIRTTADVAYSVAEWFAGGGAYHAYYMWHGGNNYGRTAGSGITTMYADDVLLHADGTPNEPKYTQLSRLQHLIANYAQALLSQDSTRTPLPYWDGQKWSTGTQQFVYSYPPTLHFISNQFDNTLDVLFRNKNISMTGQSVRILDDNLNLLWDSANVSGIQSDNTEFFPIVIGPLQWQTWSEPVVSNLSVFTSINPTEQLTITNDETIYLWYRRNVTLAQAQAHAIVQVETRKANALLFFLDGEYLGEFDNHDHSQGSVTATISLDLSTFKPNQRYLFEILSISLGLDNGIQANSFEHKGIVGNVWIDGQLLGNDETNLWEHQKGLVGEYFQIYTEQGSSKVSWNTQWTKGINKPITWFQARFNLDHIVREDINANPILLDAQGLNRGHAFINGNDLGLYWLIEGICRDTPPCCCQQAQINCLEPTQRYYHIPSDWLMPENNLITIFDDLGASSPGSVGFVQRVVLT</sequence>
<dbReference type="SUPFAM" id="SSF51445">
    <property type="entry name" value="(Trans)glycosidases"/>
    <property type="match status" value="1"/>
</dbReference>
<reference evidence="17" key="1">
    <citation type="submission" date="2021-02" db="EMBL/GenBank/DDBJ databases">
        <authorList>
            <person name="Nowell W R."/>
        </authorList>
    </citation>
    <scope>NUCLEOTIDE SEQUENCE</scope>
</reference>
<dbReference type="InterPro" id="IPR002659">
    <property type="entry name" value="Glyco_trans_31"/>
</dbReference>
<dbReference type="PROSITE" id="PS01182">
    <property type="entry name" value="GLYCOSYL_HYDROL_F35"/>
    <property type="match status" value="1"/>
</dbReference>
<keyword evidence="10" id="KW-0333">Golgi apparatus</keyword>
<dbReference type="Gene3D" id="3.90.550.50">
    <property type="match status" value="1"/>
</dbReference>
<evidence type="ECO:0000256" key="11">
    <source>
        <dbReference type="ARBA" id="ARBA00023136"/>
    </source>
</evidence>
<evidence type="ECO:0000256" key="5">
    <source>
        <dbReference type="ARBA" id="ARBA00022679"/>
    </source>
</evidence>
<protein>
    <recommendedName>
        <fullName evidence="13">Beta-galactosidase</fullName>
        <ecNumber evidence="13">3.2.1.23</ecNumber>
    </recommendedName>
</protein>
<dbReference type="InterPro" id="IPR031330">
    <property type="entry name" value="Gly_Hdrlase_35_cat"/>
</dbReference>
<keyword evidence="12 13" id="KW-0326">Glycosidase</keyword>
<dbReference type="EMBL" id="CAJNOV010011467">
    <property type="protein sequence ID" value="CAF1448166.1"/>
    <property type="molecule type" value="Genomic_DNA"/>
</dbReference>
<evidence type="ECO:0000259" key="16">
    <source>
        <dbReference type="Pfam" id="PF21467"/>
    </source>
</evidence>
<dbReference type="InterPro" id="IPR017853">
    <property type="entry name" value="GH"/>
</dbReference>
<dbReference type="SUPFAM" id="SSF49785">
    <property type="entry name" value="Galactose-binding domain-like"/>
    <property type="match status" value="1"/>
</dbReference>
<dbReference type="InterPro" id="IPR001944">
    <property type="entry name" value="Glycoside_Hdrlase_35"/>
</dbReference>
<dbReference type="InterPro" id="IPR048913">
    <property type="entry name" value="BetaGal_gal-bd"/>
</dbReference>
<comment type="subcellular location">
    <subcellularLocation>
        <location evidence="1">Golgi apparatus membrane</location>
        <topology evidence="1">Single-pass type II membrane protein</topology>
    </subcellularLocation>
</comment>
<comment type="similarity">
    <text evidence="3 14">Belongs to the glycosyl hydrolase 35 family.</text>
</comment>
<dbReference type="EC" id="3.2.1.23" evidence="13"/>
<evidence type="ECO:0000256" key="10">
    <source>
        <dbReference type="ARBA" id="ARBA00023034"/>
    </source>
</evidence>
<gene>
    <name evidence="17" type="ORF">CJN711_LOCUS24414</name>
</gene>
<evidence type="ECO:0000259" key="15">
    <source>
        <dbReference type="Pfam" id="PF01301"/>
    </source>
</evidence>
<evidence type="ECO:0000313" key="18">
    <source>
        <dbReference type="Proteomes" id="UP000663855"/>
    </source>
</evidence>
<dbReference type="GO" id="GO:0000139">
    <property type="term" value="C:Golgi membrane"/>
    <property type="evidence" value="ECO:0007669"/>
    <property type="project" value="UniProtKB-SubCell"/>
</dbReference>
<evidence type="ECO:0000256" key="3">
    <source>
        <dbReference type="ARBA" id="ARBA00009809"/>
    </source>
</evidence>
<evidence type="ECO:0000256" key="7">
    <source>
        <dbReference type="ARBA" id="ARBA00022801"/>
    </source>
</evidence>
<dbReference type="AlphaFoldDB" id="A0A815PDS8"/>
<comment type="similarity">
    <text evidence="2">Belongs to the glycosyltransferase 31 family.</text>
</comment>
<evidence type="ECO:0000256" key="8">
    <source>
        <dbReference type="ARBA" id="ARBA00022968"/>
    </source>
</evidence>
<comment type="catalytic activity">
    <reaction evidence="13">
        <text>Hydrolysis of terminal non-reducing beta-D-galactose residues in beta-D-galactosides.</text>
        <dbReference type="EC" id="3.2.1.23"/>
    </reaction>
</comment>
<dbReference type="PRINTS" id="PR00742">
    <property type="entry name" value="GLHYDRLASE35"/>
</dbReference>
<evidence type="ECO:0000256" key="4">
    <source>
        <dbReference type="ARBA" id="ARBA00022676"/>
    </source>
</evidence>
<evidence type="ECO:0000256" key="12">
    <source>
        <dbReference type="ARBA" id="ARBA00023295"/>
    </source>
</evidence>
<dbReference type="PANTHER" id="PTHR23421">
    <property type="entry name" value="BETA-GALACTOSIDASE RELATED"/>
    <property type="match status" value="1"/>
</dbReference>
<keyword evidence="9" id="KW-1133">Transmembrane helix</keyword>
<dbReference type="GO" id="GO:0016758">
    <property type="term" value="F:hexosyltransferase activity"/>
    <property type="evidence" value="ECO:0007669"/>
    <property type="project" value="InterPro"/>
</dbReference>
<feature type="domain" description="Beta-galactosidase galactose-binding" evidence="16">
    <location>
        <begin position="632"/>
        <end position="717"/>
    </location>
</feature>
<dbReference type="InterPro" id="IPR019801">
    <property type="entry name" value="Glyco_hydro_35_CS"/>
</dbReference>